<dbReference type="Proteomes" id="UP001500840">
    <property type="component" value="Unassembled WGS sequence"/>
</dbReference>
<accession>A0ABP8MNA5</accession>
<dbReference type="Gene3D" id="3.90.550.10">
    <property type="entry name" value="Spore Coat Polysaccharide Biosynthesis Protein SpsA, Chain A"/>
    <property type="match status" value="1"/>
</dbReference>
<sequence>MQAVILAGGLGTRLWPLTKTVPKPMVPIAGTPYLEHQLRLLQQQSITDIVLLTGYLSEQIEEHFGDGSDLGITVHYSRETTPLGTGGALRQAGPLLAESFLVIYGDSYLPIQYADVLNTLADSSATGVVTVYDNQEEDTGVTNNISLDENGFIAKYKKDAADDPSLRFVEAGVLAFRRSVLDLIPAGQVSLEQQIFPQLIAKRELFGHVTRQRFYDIGTPERLERIADQLT</sequence>
<comment type="caution">
    <text evidence="2">The sequence shown here is derived from an EMBL/GenBank/DDBJ whole genome shotgun (WGS) entry which is preliminary data.</text>
</comment>
<proteinExistence type="predicted"/>
<dbReference type="RefSeq" id="WP_345321671.1">
    <property type="nucleotide sequence ID" value="NZ_BAABGA010000029.1"/>
</dbReference>
<dbReference type="PANTHER" id="PTHR22572">
    <property type="entry name" value="SUGAR-1-PHOSPHATE GUANYL TRANSFERASE"/>
    <property type="match status" value="1"/>
</dbReference>
<name>A0ABP8MNA5_9BACT</name>
<dbReference type="InterPro" id="IPR050486">
    <property type="entry name" value="Mannose-1P_guanyltransferase"/>
</dbReference>
<dbReference type="InterPro" id="IPR029044">
    <property type="entry name" value="Nucleotide-diphossugar_trans"/>
</dbReference>
<organism evidence="2 3">
    <name type="scientific">Novipirellula rosea</name>
    <dbReference type="NCBI Taxonomy" id="1031540"/>
    <lineage>
        <taxon>Bacteria</taxon>
        <taxon>Pseudomonadati</taxon>
        <taxon>Planctomycetota</taxon>
        <taxon>Planctomycetia</taxon>
        <taxon>Pirellulales</taxon>
        <taxon>Pirellulaceae</taxon>
        <taxon>Novipirellula</taxon>
    </lineage>
</organism>
<protein>
    <recommendedName>
        <fullName evidence="1">Nucleotidyl transferase domain-containing protein</fullName>
    </recommendedName>
</protein>
<keyword evidence="3" id="KW-1185">Reference proteome</keyword>
<evidence type="ECO:0000313" key="3">
    <source>
        <dbReference type="Proteomes" id="UP001500840"/>
    </source>
</evidence>
<dbReference type="CDD" id="cd06915">
    <property type="entry name" value="NTP_transferase_WcbM_like"/>
    <property type="match status" value="1"/>
</dbReference>
<reference evidence="3" key="1">
    <citation type="journal article" date="2019" name="Int. J. Syst. Evol. Microbiol.">
        <title>The Global Catalogue of Microorganisms (GCM) 10K type strain sequencing project: providing services to taxonomists for standard genome sequencing and annotation.</title>
        <authorList>
            <consortium name="The Broad Institute Genomics Platform"/>
            <consortium name="The Broad Institute Genome Sequencing Center for Infectious Disease"/>
            <person name="Wu L."/>
            <person name="Ma J."/>
        </authorList>
    </citation>
    <scope>NUCLEOTIDE SEQUENCE [LARGE SCALE GENOMIC DNA]</scope>
    <source>
        <strain evidence="3">JCM 17759</strain>
    </source>
</reference>
<dbReference type="Pfam" id="PF00483">
    <property type="entry name" value="NTP_transferase"/>
    <property type="match status" value="1"/>
</dbReference>
<evidence type="ECO:0000313" key="2">
    <source>
        <dbReference type="EMBL" id="GAA4451864.1"/>
    </source>
</evidence>
<dbReference type="SUPFAM" id="SSF53448">
    <property type="entry name" value="Nucleotide-diphospho-sugar transferases"/>
    <property type="match status" value="1"/>
</dbReference>
<dbReference type="EMBL" id="BAABGA010000029">
    <property type="protein sequence ID" value="GAA4451864.1"/>
    <property type="molecule type" value="Genomic_DNA"/>
</dbReference>
<dbReference type="InterPro" id="IPR005835">
    <property type="entry name" value="NTP_transferase_dom"/>
</dbReference>
<evidence type="ECO:0000259" key="1">
    <source>
        <dbReference type="Pfam" id="PF00483"/>
    </source>
</evidence>
<feature type="domain" description="Nucleotidyl transferase" evidence="1">
    <location>
        <begin position="3"/>
        <end position="229"/>
    </location>
</feature>
<gene>
    <name evidence="2" type="ORF">GCM10023156_20280</name>
</gene>